<dbReference type="EMBL" id="FMJD01000002">
    <property type="protein sequence ID" value="SCM72592.1"/>
    <property type="molecule type" value="Genomic_DNA"/>
</dbReference>
<dbReference type="InterPro" id="IPR013078">
    <property type="entry name" value="His_Pase_superF_clade-1"/>
</dbReference>
<gene>
    <name evidence="1" type="ORF">KL86PLE_100633</name>
</gene>
<dbReference type="Pfam" id="PF00300">
    <property type="entry name" value="His_Phos_1"/>
    <property type="match status" value="1"/>
</dbReference>
<dbReference type="SMART" id="SM00855">
    <property type="entry name" value="PGAM"/>
    <property type="match status" value="1"/>
</dbReference>
<sequence length="175" mass="18971">MPRLFILRHAKSPPAISGQKDFDRPLSERGRAAAPVIGRYMADKGYLPDLVLCSPSARTRETFDGVRPFLPERVAVDYVRELYEASLGAMLKVIVTHAEAAERLLVVGHNPSVHRLATTLPEDGDPAELARLAAKFPTASLAVIEFSRTWSEIEPGDGRLIAFVTPADLGGPAGD</sequence>
<dbReference type="InterPro" id="IPR029033">
    <property type="entry name" value="His_PPase_superfam"/>
</dbReference>
<name>A0A212L4U3_9HYPH</name>
<evidence type="ECO:0000313" key="1">
    <source>
        <dbReference type="EMBL" id="SCM72592.1"/>
    </source>
</evidence>
<dbReference type="PANTHER" id="PTHR47623">
    <property type="entry name" value="OS09G0287300 PROTEIN"/>
    <property type="match status" value="1"/>
</dbReference>
<reference evidence="1" key="1">
    <citation type="submission" date="2016-08" db="EMBL/GenBank/DDBJ databases">
        <authorList>
            <person name="Seilhamer J.J."/>
        </authorList>
    </citation>
    <scope>NUCLEOTIDE SEQUENCE</scope>
    <source>
        <strain evidence="1">86</strain>
    </source>
</reference>
<dbReference type="Gene3D" id="3.40.50.1240">
    <property type="entry name" value="Phosphoglycerate mutase-like"/>
    <property type="match status" value="1"/>
</dbReference>
<organism evidence="1">
    <name type="scientific">uncultured Pleomorphomonas sp</name>
    <dbReference type="NCBI Taxonomy" id="442121"/>
    <lineage>
        <taxon>Bacteria</taxon>
        <taxon>Pseudomonadati</taxon>
        <taxon>Pseudomonadota</taxon>
        <taxon>Alphaproteobacteria</taxon>
        <taxon>Hyphomicrobiales</taxon>
        <taxon>Pleomorphomonadaceae</taxon>
        <taxon>Pleomorphomonas</taxon>
        <taxon>environmental samples</taxon>
    </lineage>
</organism>
<dbReference type="SUPFAM" id="SSF53254">
    <property type="entry name" value="Phosphoglycerate mutase-like"/>
    <property type="match status" value="1"/>
</dbReference>
<proteinExistence type="predicted"/>
<protein>
    <submittedName>
        <fullName evidence="1">Putative phosphohistidine phosphatase protein</fullName>
    </submittedName>
</protein>
<dbReference type="CDD" id="cd07067">
    <property type="entry name" value="HP_PGM_like"/>
    <property type="match status" value="1"/>
</dbReference>
<accession>A0A212L4U3</accession>
<dbReference type="AlphaFoldDB" id="A0A212L4U3"/>
<dbReference type="PANTHER" id="PTHR47623:SF1">
    <property type="entry name" value="OS09G0287300 PROTEIN"/>
    <property type="match status" value="1"/>
</dbReference>
<dbReference type="RefSeq" id="WP_288199312.1">
    <property type="nucleotide sequence ID" value="NZ_LT608334.1"/>
</dbReference>